<sequence length="208" mass="23840">MENCMNISQSLIYRRNLVSAARVSCSSLCCCAHGEFTWHENTELHCSSYLSTFIFIGLIMSASLIRRGLELFSDKDGVKRTQKRSGARQSALMQRISSDKQGVQRRIRQLQRPGGAARSTTTVKDKRIRSALDVYRKKRKRSNYGTNLSYFRCKANKTQSSHAAKIVEKNSSRRACHQPDQPVKKPAEKSVFTEAEFRKFQKEYFSNL</sequence>
<name>A0AAW2AGR8_CULAL</name>
<dbReference type="GO" id="GO:0019899">
    <property type="term" value="F:enzyme binding"/>
    <property type="evidence" value="ECO:0007669"/>
    <property type="project" value="TreeGrafter"/>
</dbReference>
<evidence type="ECO:0000313" key="7">
    <source>
        <dbReference type="EMBL" id="KAK9972774.1"/>
    </source>
</evidence>
<evidence type="ECO:0000313" key="8">
    <source>
        <dbReference type="Proteomes" id="UP001479290"/>
    </source>
</evidence>
<evidence type="ECO:0000256" key="4">
    <source>
        <dbReference type="ARBA" id="ARBA00023242"/>
    </source>
</evidence>
<organism evidence="7 8">
    <name type="scientific">Culter alburnus</name>
    <name type="common">Topmouth culter</name>
    <dbReference type="NCBI Taxonomy" id="194366"/>
    <lineage>
        <taxon>Eukaryota</taxon>
        <taxon>Metazoa</taxon>
        <taxon>Chordata</taxon>
        <taxon>Craniata</taxon>
        <taxon>Vertebrata</taxon>
        <taxon>Euteleostomi</taxon>
        <taxon>Actinopterygii</taxon>
        <taxon>Neopterygii</taxon>
        <taxon>Teleostei</taxon>
        <taxon>Ostariophysi</taxon>
        <taxon>Cypriniformes</taxon>
        <taxon>Xenocyprididae</taxon>
        <taxon>Xenocypridinae</taxon>
        <taxon>Culter</taxon>
    </lineage>
</organism>
<dbReference type="PANTHER" id="PTHR31454">
    <property type="entry name" value="ACTIVE REGULATOR OF SIRT1"/>
    <property type="match status" value="1"/>
</dbReference>
<evidence type="ECO:0000256" key="3">
    <source>
        <dbReference type="ARBA" id="ARBA00016855"/>
    </source>
</evidence>
<dbReference type="Pfam" id="PF15684">
    <property type="entry name" value="AROS"/>
    <property type="match status" value="1"/>
</dbReference>
<feature type="region of interest" description="Disordered" evidence="6">
    <location>
        <begin position="166"/>
        <end position="188"/>
    </location>
</feature>
<proteinExistence type="inferred from homology"/>
<evidence type="ECO:0000256" key="5">
    <source>
        <dbReference type="ARBA" id="ARBA00032748"/>
    </source>
</evidence>
<accession>A0AAW2AGR8</accession>
<comment type="caution">
    <text evidence="7">The sequence shown here is derived from an EMBL/GenBank/DDBJ whole genome shotgun (WGS) entry which is preliminary data.</text>
</comment>
<reference evidence="7 8" key="1">
    <citation type="submission" date="2024-05" db="EMBL/GenBank/DDBJ databases">
        <title>A high-quality chromosomal-level genome assembly of Topmouth culter (Culter alburnus).</title>
        <authorList>
            <person name="Zhao H."/>
        </authorList>
    </citation>
    <scope>NUCLEOTIDE SEQUENCE [LARGE SCALE GENOMIC DNA]</scope>
    <source>
        <strain evidence="7">CATC2023</strain>
        <tissue evidence="7">Muscle</tissue>
    </source>
</reference>
<protein>
    <recommendedName>
        <fullName evidence="3">Active regulator of SIRT1</fullName>
    </recommendedName>
    <alternativeName>
        <fullName evidence="5">40S ribosomal protein S19-binding protein 1</fullName>
    </alternativeName>
</protein>
<evidence type="ECO:0000256" key="6">
    <source>
        <dbReference type="SAM" id="MobiDB-lite"/>
    </source>
</evidence>
<evidence type="ECO:0000256" key="1">
    <source>
        <dbReference type="ARBA" id="ARBA00004604"/>
    </source>
</evidence>
<dbReference type="PANTHER" id="PTHR31454:SF2">
    <property type="entry name" value="ACTIVE REGULATOR OF SIRT1"/>
    <property type="match status" value="1"/>
</dbReference>
<keyword evidence="8" id="KW-1185">Reference proteome</keyword>
<dbReference type="InterPro" id="IPR023262">
    <property type="entry name" value="AROS"/>
</dbReference>
<gene>
    <name evidence="7" type="ORF">ABG768_023538</name>
</gene>
<evidence type="ECO:0000256" key="2">
    <source>
        <dbReference type="ARBA" id="ARBA00007318"/>
    </source>
</evidence>
<dbReference type="AlphaFoldDB" id="A0AAW2AGR8"/>
<comment type="similarity">
    <text evidence="2">Belongs to the AROS family.</text>
</comment>
<dbReference type="GO" id="GO:0005730">
    <property type="term" value="C:nucleolus"/>
    <property type="evidence" value="ECO:0007669"/>
    <property type="project" value="UniProtKB-SubCell"/>
</dbReference>
<comment type="subcellular location">
    <subcellularLocation>
        <location evidence="1">Nucleus</location>
        <location evidence="1">Nucleolus</location>
    </subcellularLocation>
</comment>
<dbReference type="Proteomes" id="UP001479290">
    <property type="component" value="Unassembled WGS sequence"/>
</dbReference>
<dbReference type="EMBL" id="JAWDJR010000006">
    <property type="protein sequence ID" value="KAK9972774.1"/>
    <property type="molecule type" value="Genomic_DNA"/>
</dbReference>
<keyword evidence="4" id="KW-0539">Nucleus</keyword>
<dbReference type="PRINTS" id="PR02029">
    <property type="entry name" value="ACTREGSIRT1"/>
</dbReference>